<proteinExistence type="inferred from homology"/>
<dbReference type="Gene3D" id="1.10.150.240">
    <property type="entry name" value="Putative phosphatase, domain 2"/>
    <property type="match status" value="1"/>
</dbReference>
<dbReference type="Gene3D" id="3.40.50.1000">
    <property type="entry name" value="HAD superfamily/HAD-like"/>
    <property type="match status" value="1"/>
</dbReference>
<dbReference type="SUPFAM" id="SSF56784">
    <property type="entry name" value="HAD-like"/>
    <property type="match status" value="1"/>
</dbReference>
<evidence type="ECO:0000256" key="3">
    <source>
        <dbReference type="ARBA" id="ARBA00006171"/>
    </source>
</evidence>
<evidence type="ECO:0000256" key="2">
    <source>
        <dbReference type="ARBA" id="ARBA00004818"/>
    </source>
</evidence>
<evidence type="ECO:0000313" key="6">
    <source>
        <dbReference type="Proteomes" id="UP000278823"/>
    </source>
</evidence>
<dbReference type="InterPro" id="IPR050155">
    <property type="entry name" value="HAD-like_hydrolase_sf"/>
</dbReference>
<comment type="catalytic activity">
    <reaction evidence="1">
        <text>2-phosphoglycolate + H2O = glycolate + phosphate</text>
        <dbReference type="Rhea" id="RHEA:14369"/>
        <dbReference type="ChEBI" id="CHEBI:15377"/>
        <dbReference type="ChEBI" id="CHEBI:29805"/>
        <dbReference type="ChEBI" id="CHEBI:43474"/>
        <dbReference type="ChEBI" id="CHEBI:58033"/>
        <dbReference type="EC" id="3.1.3.18"/>
    </reaction>
</comment>
<comment type="caution">
    <text evidence="5">The sequence shown here is derived from an EMBL/GenBank/DDBJ whole genome shotgun (WGS) entry which is preliminary data.</text>
</comment>
<dbReference type="EMBL" id="RJTH01000019">
    <property type="protein sequence ID" value="RUM19375.1"/>
    <property type="molecule type" value="Genomic_DNA"/>
</dbReference>
<dbReference type="GO" id="GO:0005829">
    <property type="term" value="C:cytosol"/>
    <property type="evidence" value="ECO:0007669"/>
    <property type="project" value="TreeGrafter"/>
</dbReference>
<dbReference type="InterPro" id="IPR036412">
    <property type="entry name" value="HAD-like_sf"/>
</dbReference>
<dbReference type="Pfam" id="PF13419">
    <property type="entry name" value="HAD_2"/>
    <property type="match status" value="1"/>
</dbReference>
<dbReference type="SFLD" id="SFLDS00003">
    <property type="entry name" value="Haloacid_Dehalogenase"/>
    <property type="match status" value="1"/>
</dbReference>
<dbReference type="Proteomes" id="UP000278823">
    <property type="component" value="Unassembled WGS sequence"/>
</dbReference>
<dbReference type="RefSeq" id="WP_245441615.1">
    <property type="nucleotide sequence ID" value="NZ_ML133702.1"/>
</dbReference>
<evidence type="ECO:0000256" key="1">
    <source>
        <dbReference type="ARBA" id="ARBA00000830"/>
    </source>
</evidence>
<evidence type="ECO:0000256" key="4">
    <source>
        <dbReference type="ARBA" id="ARBA00013078"/>
    </source>
</evidence>
<gene>
    <name evidence="5" type="ORF">EFQ99_31300</name>
</gene>
<dbReference type="GO" id="GO:0006281">
    <property type="term" value="P:DNA repair"/>
    <property type="evidence" value="ECO:0007669"/>
    <property type="project" value="TreeGrafter"/>
</dbReference>
<dbReference type="InterPro" id="IPR041492">
    <property type="entry name" value="HAD_2"/>
</dbReference>
<protein>
    <recommendedName>
        <fullName evidence="4">phosphoglycolate phosphatase</fullName>
        <ecNumber evidence="4">3.1.3.18</ecNumber>
    </recommendedName>
</protein>
<organism evidence="5 6">
    <name type="scientific">Rhizobium vallis</name>
    <dbReference type="NCBI Taxonomy" id="634290"/>
    <lineage>
        <taxon>Bacteria</taxon>
        <taxon>Pseudomonadati</taxon>
        <taxon>Pseudomonadota</taxon>
        <taxon>Alphaproteobacteria</taxon>
        <taxon>Hyphomicrobiales</taxon>
        <taxon>Rhizobiaceae</taxon>
        <taxon>Rhizobium/Agrobacterium group</taxon>
        <taxon>Rhizobium</taxon>
    </lineage>
</organism>
<dbReference type="InterPro" id="IPR023214">
    <property type="entry name" value="HAD_sf"/>
</dbReference>
<sequence length="220" mass="24397">MKYESIIYDFDGVILDTVAKKINAFLDVYRTEDQSKINEVRAYAEANGGMSRYEKFKYFESVIFKRSLSATRLDQLCSDYRASVEIGVASARFIEGALNAITTLQGSVAQHVVSAAPEDELEVALIDRGIKGCFKSIAGAPKSKLSEFRRILREDGIEPQRVLAIGDSLAEYNAALELGIPFLAIVAVDVSDRFPSSVRKEPDLRSLISHVRGTENDLCY</sequence>
<name>A0A432PCC2_9HYPH</name>
<evidence type="ECO:0000313" key="5">
    <source>
        <dbReference type="EMBL" id="RUM19375.1"/>
    </source>
</evidence>
<comment type="similarity">
    <text evidence="3">Belongs to the HAD-like hydrolase superfamily. CbbY/CbbZ/Gph/YieH family.</text>
</comment>
<dbReference type="SFLD" id="SFLDG01129">
    <property type="entry name" value="C1.5:_HAD__Beta-PGM__Phosphata"/>
    <property type="match status" value="1"/>
</dbReference>
<dbReference type="PANTHER" id="PTHR43434:SF1">
    <property type="entry name" value="PHOSPHOGLYCOLATE PHOSPHATASE"/>
    <property type="match status" value="1"/>
</dbReference>
<dbReference type="InterPro" id="IPR023198">
    <property type="entry name" value="PGP-like_dom2"/>
</dbReference>
<dbReference type="PANTHER" id="PTHR43434">
    <property type="entry name" value="PHOSPHOGLYCOLATE PHOSPHATASE"/>
    <property type="match status" value="1"/>
</dbReference>
<keyword evidence="5" id="KW-0378">Hydrolase</keyword>
<dbReference type="AlphaFoldDB" id="A0A432PCC2"/>
<reference evidence="6" key="1">
    <citation type="submission" date="2018-11" db="EMBL/GenBank/DDBJ databases">
        <title>Rhizobium chutanense sp. nov., isolated from root nodules of Phaseolus vulgaris in China.</title>
        <authorList>
            <person name="Huo Y."/>
        </authorList>
    </citation>
    <scope>NUCLEOTIDE SEQUENCE [LARGE SCALE GENOMIC DNA]</scope>
    <source>
        <strain evidence="6">CCBAU 65647</strain>
    </source>
</reference>
<dbReference type="GO" id="GO:0008967">
    <property type="term" value="F:phosphoglycolate phosphatase activity"/>
    <property type="evidence" value="ECO:0007669"/>
    <property type="project" value="UniProtKB-EC"/>
</dbReference>
<dbReference type="EC" id="3.1.3.18" evidence="4"/>
<accession>A0A432PCC2</accession>
<keyword evidence="6" id="KW-1185">Reference proteome</keyword>
<comment type="pathway">
    <text evidence="2">Organic acid metabolism; glycolate biosynthesis; glycolate from 2-phosphoglycolate: step 1/1.</text>
</comment>